<sequence length="122" mass="13161">MDRVDASVESMLKNLASLVRGSQFGEEADKPGAAPSRAGAPTDDHLLEVVASQLVGNCQDLFAVISSLRRAQESGNYARWLEDCRRRRREAAATASDADAALQGLRVELVGILTELEGAYKE</sequence>
<comment type="subcellular location">
    <subcellularLocation>
        <location evidence="1">Nucleus</location>
    </subcellularLocation>
</comment>
<dbReference type="InterPro" id="IPR009332">
    <property type="entry name" value="Med22"/>
</dbReference>
<dbReference type="GO" id="GO:0006357">
    <property type="term" value="P:regulation of transcription by RNA polymerase II"/>
    <property type="evidence" value="ECO:0007669"/>
    <property type="project" value="InterPro"/>
</dbReference>
<dbReference type="AlphaFoldDB" id="A0A7S2T985"/>
<evidence type="ECO:0000256" key="1">
    <source>
        <dbReference type="ARBA" id="ARBA00004123"/>
    </source>
</evidence>
<evidence type="ECO:0000256" key="2">
    <source>
        <dbReference type="ARBA" id="ARBA00023015"/>
    </source>
</evidence>
<evidence type="ECO:0008006" key="6">
    <source>
        <dbReference type="Google" id="ProtNLM"/>
    </source>
</evidence>
<keyword evidence="4" id="KW-0539">Nucleus</keyword>
<evidence type="ECO:0000256" key="4">
    <source>
        <dbReference type="ARBA" id="ARBA00023242"/>
    </source>
</evidence>
<dbReference type="GO" id="GO:0003712">
    <property type="term" value="F:transcription coregulator activity"/>
    <property type="evidence" value="ECO:0007669"/>
    <property type="project" value="InterPro"/>
</dbReference>
<evidence type="ECO:0000313" key="5">
    <source>
        <dbReference type="EMBL" id="CAD9722577.1"/>
    </source>
</evidence>
<name>A0A7S2T985_9CHLO</name>
<dbReference type="Pfam" id="PF06179">
    <property type="entry name" value="Med22"/>
    <property type="match status" value="1"/>
</dbReference>
<accession>A0A7S2T985</accession>
<organism evidence="5">
    <name type="scientific">Chloropicon roscoffensis</name>
    <dbReference type="NCBI Taxonomy" id="1461544"/>
    <lineage>
        <taxon>Eukaryota</taxon>
        <taxon>Viridiplantae</taxon>
        <taxon>Chlorophyta</taxon>
        <taxon>Chloropicophyceae</taxon>
        <taxon>Chloropicales</taxon>
        <taxon>Chloropicaceae</taxon>
        <taxon>Chloropicon</taxon>
    </lineage>
</organism>
<proteinExistence type="predicted"/>
<keyword evidence="3" id="KW-0804">Transcription</keyword>
<protein>
    <recommendedName>
        <fullName evidence="6">Mediator of RNA polymerase II transcription subunit 22</fullName>
    </recommendedName>
</protein>
<dbReference type="GO" id="GO:0016592">
    <property type="term" value="C:mediator complex"/>
    <property type="evidence" value="ECO:0007669"/>
    <property type="project" value="InterPro"/>
</dbReference>
<keyword evidence="2" id="KW-0805">Transcription regulation</keyword>
<reference evidence="5" key="1">
    <citation type="submission" date="2021-01" db="EMBL/GenBank/DDBJ databases">
        <authorList>
            <person name="Corre E."/>
            <person name="Pelletier E."/>
            <person name="Niang G."/>
            <person name="Scheremetjew M."/>
            <person name="Finn R."/>
            <person name="Kale V."/>
            <person name="Holt S."/>
            <person name="Cochrane G."/>
            <person name="Meng A."/>
            <person name="Brown T."/>
            <person name="Cohen L."/>
        </authorList>
    </citation>
    <scope>NUCLEOTIDE SEQUENCE</scope>
    <source>
        <strain evidence="5">RCC2335</strain>
    </source>
</reference>
<dbReference type="EMBL" id="HBHM01002352">
    <property type="protein sequence ID" value="CAD9722577.1"/>
    <property type="molecule type" value="Transcribed_RNA"/>
</dbReference>
<gene>
    <name evidence="5" type="ORF">CROS1312_LOCUS1845</name>
</gene>
<evidence type="ECO:0000256" key="3">
    <source>
        <dbReference type="ARBA" id="ARBA00023163"/>
    </source>
</evidence>